<keyword evidence="3" id="KW-0997">Cell inner membrane</keyword>
<accession>A0AAI9WMI8</accession>
<evidence type="ECO:0000256" key="1">
    <source>
        <dbReference type="ARBA" id="ARBA00004533"/>
    </source>
</evidence>
<dbReference type="GO" id="GO:0009247">
    <property type="term" value="P:glycolipid biosynthetic process"/>
    <property type="evidence" value="ECO:0007669"/>
    <property type="project" value="UniProtKB-ARBA"/>
</dbReference>
<evidence type="ECO:0000256" key="6">
    <source>
        <dbReference type="ARBA" id="ARBA00023315"/>
    </source>
</evidence>
<reference evidence="7 8" key="1">
    <citation type="submission" date="2019-10" db="EMBL/GenBank/DDBJ databases">
        <title>Genome diversity of Sutterella seckii.</title>
        <authorList>
            <person name="Chaplin A.V."/>
            <person name="Sokolova S.R."/>
            <person name="Mosin K.A."/>
            <person name="Ivanova E.L."/>
            <person name="Kochetkova T.O."/>
            <person name="Goltsov A.Y."/>
            <person name="Trofimov D.Y."/>
            <person name="Efimov B.A."/>
        </authorList>
    </citation>
    <scope>NUCLEOTIDE SEQUENCE [LARGE SCALE GENOMIC DNA]</scope>
    <source>
        <strain evidence="7 8">ASD3426</strain>
    </source>
</reference>
<dbReference type="Proteomes" id="UP000469462">
    <property type="component" value="Unassembled WGS sequence"/>
</dbReference>
<comment type="subcellular location">
    <subcellularLocation>
        <location evidence="1">Cell inner membrane</location>
    </subcellularLocation>
</comment>
<dbReference type="PANTHER" id="PTHR30606">
    <property type="entry name" value="LIPID A BIOSYNTHESIS LAUROYL ACYLTRANSFERASE"/>
    <property type="match status" value="1"/>
</dbReference>
<gene>
    <name evidence="7" type="ORF">GBM96_09170</name>
</gene>
<keyword evidence="5" id="KW-0472">Membrane</keyword>
<dbReference type="AlphaFoldDB" id="A0AAI9WMI8"/>
<organism evidence="7 8">
    <name type="scientific">Sutterella seckii</name>
    <dbReference type="NCBI Taxonomy" id="1944635"/>
    <lineage>
        <taxon>Bacteria</taxon>
        <taxon>Pseudomonadati</taxon>
        <taxon>Pseudomonadota</taxon>
        <taxon>Betaproteobacteria</taxon>
        <taxon>Burkholderiales</taxon>
        <taxon>Sutterellaceae</taxon>
        <taxon>Sutterella</taxon>
    </lineage>
</organism>
<evidence type="ECO:0000313" key="7">
    <source>
        <dbReference type="EMBL" id="KAB7650391.1"/>
    </source>
</evidence>
<sequence>MPPHDRPEWPLLRERTSTLGIRILLAVQKVLGDKTLRLILKPVLTSYWLTSPRLRQVVGAYQRRVEKLAPFLSRFGSPEPGLFSGIAQLEHFALAIFEKFAALSGEGKKSARLDVVAEEIFSSDGKTSGAVILTSHTGCQELLMTSSSGLTEHEIVILQHTAHARKFNDLLAKAGAKPPQATFFEIGETLSPALVMELSERAAKGAYIILAGDRVPMGSDAAASISFLGDPARFPTGGALLSLLLGIPLRMMVCTRPDLKERRYRVRFYSLCEKPPRVRRAARDAWLERMAALYAGSLEAELLRSPLDWANYFDFWEDFRK</sequence>
<evidence type="ECO:0000256" key="4">
    <source>
        <dbReference type="ARBA" id="ARBA00022679"/>
    </source>
</evidence>
<comment type="caution">
    <text evidence="7">The sequence shown here is derived from an EMBL/GenBank/DDBJ whole genome shotgun (WGS) entry which is preliminary data.</text>
</comment>
<keyword evidence="6" id="KW-0012">Acyltransferase</keyword>
<proteinExistence type="predicted"/>
<evidence type="ECO:0000313" key="8">
    <source>
        <dbReference type="Proteomes" id="UP000469462"/>
    </source>
</evidence>
<dbReference type="PANTHER" id="PTHR30606:SF10">
    <property type="entry name" value="PHOSPHATIDYLINOSITOL MANNOSIDE ACYLTRANSFERASE"/>
    <property type="match status" value="1"/>
</dbReference>
<evidence type="ECO:0000256" key="5">
    <source>
        <dbReference type="ARBA" id="ARBA00023136"/>
    </source>
</evidence>
<dbReference type="GO" id="GO:0005886">
    <property type="term" value="C:plasma membrane"/>
    <property type="evidence" value="ECO:0007669"/>
    <property type="project" value="UniProtKB-SubCell"/>
</dbReference>
<protein>
    <recommendedName>
        <fullName evidence="9">Acyltransferase</fullName>
    </recommendedName>
</protein>
<dbReference type="EMBL" id="WEHW01000040">
    <property type="protein sequence ID" value="KAB7650391.1"/>
    <property type="molecule type" value="Genomic_DNA"/>
</dbReference>
<keyword evidence="2" id="KW-1003">Cell membrane</keyword>
<dbReference type="GO" id="GO:0016746">
    <property type="term" value="F:acyltransferase activity"/>
    <property type="evidence" value="ECO:0007669"/>
    <property type="project" value="UniProtKB-KW"/>
</dbReference>
<keyword evidence="4" id="KW-0808">Transferase</keyword>
<evidence type="ECO:0008006" key="9">
    <source>
        <dbReference type="Google" id="ProtNLM"/>
    </source>
</evidence>
<dbReference type="RefSeq" id="WP_152157094.1">
    <property type="nucleotide sequence ID" value="NZ_WEHW01000040.1"/>
</dbReference>
<name>A0AAI9WMI8_9BURK</name>
<dbReference type="InterPro" id="IPR004960">
    <property type="entry name" value="LipA_acyltrans"/>
</dbReference>
<keyword evidence="8" id="KW-1185">Reference proteome</keyword>
<evidence type="ECO:0000256" key="3">
    <source>
        <dbReference type="ARBA" id="ARBA00022519"/>
    </source>
</evidence>
<evidence type="ECO:0000256" key="2">
    <source>
        <dbReference type="ARBA" id="ARBA00022475"/>
    </source>
</evidence>